<sequence length="226" mass="25693">MDNQELLEEKENGIDEEGIIKEGDNDNNKDDNKSKKEANKKETNKQQQQQPDEDGNFEVDQIVDMEVQKRSRKCPVKFRVRWVGFNEKDDTWLPAAELNCDELVNEFLEISGRTSEFKNAMAPKKRNSSEMENGERVIETRKTSRIFYSELDEDQEEVVPAGTRTRKVKTFGKQEPRTAPPSPKKKKKRPSPPKQKVVVVKAAAAGGGGGKGTRGRPSKPEEFEVQ</sequence>
<reference evidence="3" key="1">
    <citation type="submission" date="2023-10" db="EMBL/GenBank/DDBJ databases">
        <title>Genome assemblies of two species of porcelain crab, Petrolisthes cinctipes and Petrolisthes manimaculis (Anomura: Porcellanidae).</title>
        <authorList>
            <person name="Angst P."/>
        </authorList>
    </citation>
    <scope>NUCLEOTIDE SEQUENCE</scope>
    <source>
        <strain evidence="3">PB745_01</strain>
        <tissue evidence="3">Gill</tissue>
    </source>
</reference>
<evidence type="ECO:0000259" key="2">
    <source>
        <dbReference type="PROSITE" id="PS50013"/>
    </source>
</evidence>
<dbReference type="GO" id="GO:0005694">
    <property type="term" value="C:chromosome"/>
    <property type="evidence" value="ECO:0007669"/>
    <property type="project" value="UniProtKB-ARBA"/>
</dbReference>
<gene>
    <name evidence="3" type="ORF">Pcinc_041902</name>
</gene>
<comment type="caution">
    <text evidence="3">The sequence shown here is derived from an EMBL/GenBank/DDBJ whole genome shotgun (WGS) entry which is preliminary data.</text>
</comment>
<proteinExistence type="predicted"/>
<dbReference type="PROSITE" id="PS50013">
    <property type="entry name" value="CHROMO_2"/>
    <property type="match status" value="1"/>
</dbReference>
<evidence type="ECO:0000313" key="4">
    <source>
        <dbReference type="Proteomes" id="UP001286313"/>
    </source>
</evidence>
<dbReference type="Gene3D" id="2.40.50.40">
    <property type="match status" value="1"/>
</dbReference>
<protein>
    <recommendedName>
        <fullName evidence="2">Chromo domain-containing protein</fullName>
    </recommendedName>
</protein>
<dbReference type="Proteomes" id="UP001286313">
    <property type="component" value="Unassembled WGS sequence"/>
</dbReference>
<dbReference type="InterPro" id="IPR016197">
    <property type="entry name" value="Chromo-like_dom_sf"/>
</dbReference>
<feature type="compositionally biased region" description="Basic and acidic residues" evidence="1">
    <location>
        <begin position="7"/>
        <end position="44"/>
    </location>
</feature>
<dbReference type="EMBL" id="JAWQEG010007888">
    <property type="protein sequence ID" value="KAK3851452.1"/>
    <property type="molecule type" value="Genomic_DNA"/>
</dbReference>
<evidence type="ECO:0000256" key="1">
    <source>
        <dbReference type="SAM" id="MobiDB-lite"/>
    </source>
</evidence>
<evidence type="ECO:0000313" key="3">
    <source>
        <dbReference type="EMBL" id="KAK3851452.1"/>
    </source>
</evidence>
<keyword evidence="4" id="KW-1185">Reference proteome</keyword>
<feature type="region of interest" description="Disordered" evidence="1">
    <location>
        <begin position="153"/>
        <end position="226"/>
    </location>
</feature>
<feature type="region of interest" description="Disordered" evidence="1">
    <location>
        <begin position="119"/>
        <end position="138"/>
    </location>
</feature>
<feature type="compositionally biased region" description="Basic and acidic residues" evidence="1">
    <location>
        <begin position="127"/>
        <end position="138"/>
    </location>
</feature>
<accession>A0AAE1BII6</accession>
<feature type="domain" description="Chromo" evidence="2">
    <location>
        <begin position="57"/>
        <end position="109"/>
    </location>
</feature>
<dbReference type="SUPFAM" id="SSF54160">
    <property type="entry name" value="Chromo domain-like"/>
    <property type="match status" value="1"/>
</dbReference>
<feature type="compositionally biased region" description="Low complexity" evidence="1">
    <location>
        <begin position="194"/>
        <end position="204"/>
    </location>
</feature>
<dbReference type="CDD" id="cd00024">
    <property type="entry name" value="CD_CSD"/>
    <property type="match status" value="1"/>
</dbReference>
<dbReference type="Pfam" id="PF00385">
    <property type="entry name" value="Chromo"/>
    <property type="match status" value="1"/>
</dbReference>
<feature type="region of interest" description="Disordered" evidence="1">
    <location>
        <begin position="1"/>
        <end position="59"/>
    </location>
</feature>
<dbReference type="AlphaFoldDB" id="A0AAE1BII6"/>
<name>A0AAE1BII6_PETCI</name>
<dbReference type="InterPro" id="IPR023780">
    <property type="entry name" value="Chromo_domain"/>
</dbReference>
<organism evidence="3 4">
    <name type="scientific">Petrolisthes cinctipes</name>
    <name type="common">Flat porcelain crab</name>
    <dbReference type="NCBI Taxonomy" id="88211"/>
    <lineage>
        <taxon>Eukaryota</taxon>
        <taxon>Metazoa</taxon>
        <taxon>Ecdysozoa</taxon>
        <taxon>Arthropoda</taxon>
        <taxon>Crustacea</taxon>
        <taxon>Multicrustacea</taxon>
        <taxon>Malacostraca</taxon>
        <taxon>Eumalacostraca</taxon>
        <taxon>Eucarida</taxon>
        <taxon>Decapoda</taxon>
        <taxon>Pleocyemata</taxon>
        <taxon>Anomura</taxon>
        <taxon>Galatheoidea</taxon>
        <taxon>Porcellanidae</taxon>
        <taxon>Petrolisthes</taxon>
    </lineage>
</organism>
<dbReference type="InterPro" id="IPR000953">
    <property type="entry name" value="Chromo/chromo_shadow_dom"/>
</dbReference>